<name>A0A4R6S3A0_LABRH</name>
<evidence type="ECO:0000313" key="11">
    <source>
        <dbReference type="Proteomes" id="UP000295444"/>
    </source>
</evidence>
<dbReference type="AlphaFoldDB" id="A0A4R6S3A0"/>
<comment type="subcellular location">
    <subcellularLocation>
        <location evidence="1">Cell membrane</location>
        <topology evidence="1">Multi-pass membrane protein</topology>
    </subcellularLocation>
</comment>
<proteinExistence type="predicted"/>
<feature type="transmembrane region" description="Helical" evidence="8">
    <location>
        <begin position="6"/>
        <end position="23"/>
    </location>
</feature>
<keyword evidence="6 8" id="KW-0472">Membrane</keyword>
<comment type="caution">
    <text evidence="10">The sequence shown here is derived from an EMBL/GenBank/DDBJ whole genome shotgun (WGS) entry which is preliminary data.</text>
</comment>
<feature type="transmembrane region" description="Helical" evidence="8">
    <location>
        <begin position="73"/>
        <end position="92"/>
    </location>
</feature>
<evidence type="ECO:0000256" key="2">
    <source>
        <dbReference type="ARBA" id="ARBA00022475"/>
    </source>
</evidence>
<keyword evidence="7 10" id="KW-0012">Acyltransferase</keyword>
<keyword evidence="2" id="KW-1003">Cell membrane</keyword>
<reference evidence="10 11" key="1">
    <citation type="submission" date="2019-03" db="EMBL/GenBank/DDBJ databases">
        <title>Genomic Encyclopedia of Type Strains, Phase IV (KMG-IV): sequencing the most valuable type-strain genomes for metagenomic binning, comparative biology and taxonomic classification.</title>
        <authorList>
            <person name="Goeker M."/>
        </authorList>
    </citation>
    <scope>NUCLEOTIDE SEQUENCE [LARGE SCALE GENOMIC DNA]</scope>
    <source>
        <strain evidence="10 11">DSM 45361</strain>
    </source>
</reference>
<evidence type="ECO:0000256" key="6">
    <source>
        <dbReference type="ARBA" id="ARBA00023136"/>
    </source>
</evidence>
<dbReference type="GO" id="GO:0042158">
    <property type="term" value="P:lipoprotein biosynthetic process"/>
    <property type="evidence" value="ECO:0007669"/>
    <property type="project" value="InterPro"/>
</dbReference>
<protein>
    <submittedName>
        <fullName evidence="10">Apolipoprotein N-acyltransferase</fullName>
    </submittedName>
</protein>
<evidence type="ECO:0000259" key="9">
    <source>
        <dbReference type="PROSITE" id="PS50263"/>
    </source>
</evidence>
<keyword evidence="10" id="KW-0449">Lipoprotein</keyword>
<evidence type="ECO:0000256" key="4">
    <source>
        <dbReference type="ARBA" id="ARBA00022692"/>
    </source>
</evidence>
<dbReference type="InterPro" id="IPR036526">
    <property type="entry name" value="C-N_Hydrolase_sf"/>
</dbReference>
<keyword evidence="11" id="KW-1185">Reference proteome</keyword>
<dbReference type="Pfam" id="PF20154">
    <property type="entry name" value="LNT_N"/>
    <property type="match status" value="1"/>
</dbReference>
<accession>A0A4R6S3A0</accession>
<dbReference type="GO" id="GO:0016410">
    <property type="term" value="F:N-acyltransferase activity"/>
    <property type="evidence" value="ECO:0007669"/>
    <property type="project" value="InterPro"/>
</dbReference>
<evidence type="ECO:0000256" key="1">
    <source>
        <dbReference type="ARBA" id="ARBA00004651"/>
    </source>
</evidence>
<sequence length="454" mass="47249">MLGTAVFVYFGFGLAPVAALAWLVPLPALLAAPRLPAWLALAGTFAGFVLGTTRDWGFYSRSHDEPLSLGLTISAGFALTLGLAVLLFRALVKRNRAMLAAAAAPAVWVGVLYLVAVLNPAGIVGTFAATQGDVPVVLQVASVTGFWGVDYLVVFVAAVLAAVAAPGVARLRTAVLGVVVVAVCLGFGIVRLAQDDPAPQRVAMIADDATGWAPTDPAVLKSYVDRIAALPPDVRTVVLPEGAFGTDTAGLPGITTPLQAVARRRHVDIVAGIARTDGTTKYNEAYTFPADGGAPSVYLKWHDRVTKAGHDLVFPPVDGARAGVVICGDVAFRTPFDGYGRGGARILYLPASTENDNGTQMSRSALLRGVENGLAIVWTGRTGELMASDGRGRVAAVVHTGGPFTTLITDVAPGPGGTPYSRLGDWFAWLCVAGALVSCLFTKTRRARPHTVEA</sequence>
<dbReference type="PANTHER" id="PTHR38686:SF1">
    <property type="entry name" value="APOLIPOPROTEIN N-ACYLTRANSFERASE"/>
    <property type="match status" value="1"/>
</dbReference>
<evidence type="ECO:0000313" key="10">
    <source>
        <dbReference type="EMBL" id="TDP94100.1"/>
    </source>
</evidence>
<evidence type="ECO:0000256" key="5">
    <source>
        <dbReference type="ARBA" id="ARBA00022989"/>
    </source>
</evidence>
<gene>
    <name evidence="10" type="ORF">EV186_106494</name>
</gene>
<feature type="transmembrane region" description="Helical" evidence="8">
    <location>
        <begin position="174"/>
        <end position="193"/>
    </location>
</feature>
<dbReference type="EMBL" id="SNXZ01000006">
    <property type="protein sequence ID" value="TDP94100.1"/>
    <property type="molecule type" value="Genomic_DNA"/>
</dbReference>
<keyword evidence="4 8" id="KW-0812">Transmembrane</keyword>
<dbReference type="Proteomes" id="UP000295444">
    <property type="component" value="Unassembled WGS sequence"/>
</dbReference>
<dbReference type="InterPro" id="IPR045378">
    <property type="entry name" value="LNT_N"/>
</dbReference>
<feature type="transmembrane region" description="Helical" evidence="8">
    <location>
        <begin position="136"/>
        <end position="162"/>
    </location>
</feature>
<feature type="domain" description="CN hydrolase" evidence="9">
    <location>
        <begin position="185"/>
        <end position="413"/>
    </location>
</feature>
<dbReference type="PANTHER" id="PTHR38686">
    <property type="entry name" value="APOLIPOPROTEIN N-ACYLTRANSFERASE"/>
    <property type="match status" value="1"/>
</dbReference>
<dbReference type="Pfam" id="PF00795">
    <property type="entry name" value="CN_hydrolase"/>
    <property type="match status" value="1"/>
</dbReference>
<keyword evidence="5 8" id="KW-1133">Transmembrane helix</keyword>
<dbReference type="Gene3D" id="3.60.110.10">
    <property type="entry name" value="Carbon-nitrogen hydrolase"/>
    <property type="match status" value="1"/>
</dbReference>
<dbReference type="PROSITE" id="PS50263">
    <property type="entry name" value="CN_HYDROLASE"/>
    <property type="match status" value="1"/>
</dbReference>
<organism evidence="10 11">
    <name type="scientific">Labedaea rhizosphaerae</name>
    <dbReference type="NCBI Taxonomy" id="598644"/>
    <lineage>
        <taxon>Bacteria</taxon>
        <taxon>Bacillati</taxon>
        <taxon>Actinomycetota</taxon>
        <taxon>Actinomycetes</taxon>
        <taxon>Pseudonocardiales</taxon>
        <taxon>Pseudonocardiaceae</taxon>
        <taxon>Labedaea</taxon>
    </lineage>
</organism>
<dbReference type="InterPro" id="IPR004563">
    <property type="entry name" value="Apolipo_AcylTrfase"/>
</dbReference>
<dbReference type="InterPro" id="IPR003010">
    <property type="entry name" value="C-N_Hydrolase"/>
</dbReference>
<dbReference type="SUPFAM" id="SSF56317">
    <property type="entry name" value="Carbon-nitrogen hydrolase"/>
    <property type="match status" value="1"/>
</dbReference>
<keyword evidence="3 10" id="KW-0808">Transferase</keyword>
<evidence type="ECO:0000256" key="3">
    <source>
        <dbReference type="ARBA" id="ARBA00022679"/>
    </source>
</evidence>
<dbReference type="GO" id="GO:0005886">
    <property type="term" value="C:plasma membrane"/>
    <property type="evidence" value="ECO:0007669"/>
    <property type="project" value="UniProtKB-SubCell"/>
</dbReference>
<evidence type="ECO:0000256" key="8">
    <source>
        <dbReference type="SAM" id="Phobius"/>
    </source>
</evidence>
<evidence type="ECO:0000256" key="7">
    <source>
        <dbReference type="ARBA" id="ARBA00023315"/>
    </source>
</evidence>